<feature type="domain" description="Pyridoxine 5'-phosphate oxidase dimerisation C-terminal" evidence="7">
    <location>
        <begin position="180"/>
        <end position="221"/>
    </location>
</feature>
<evidence type="ECO:0000313" key="9">
    <source>
        <dbReference type="Proteomes" id="UP000272474"/>
    </source>
</evidence>
<keyword evidence="2" id="KW-0285">Flavoprotein</keyword>
<evidence type="ECO:0000256" key="3">
    <source>
        <dbReference type="ARBA" id="ARBA00022643"/>
    </source>
</evidence>
<dbReference type="OrthoDB" id="9780392at2"/>
<accession>A0A3A9ZCB4</accession>
<organism evidence="8 9">
    <name type="scientific">Streptomyces hoynatensis</name>
    <dbReference type="NCBI Taxonomy" id="1141874"/>
    <lineage>
        <taxon>Bacteria</taxon>
        <taxon>Bacillati</taxon>
        <taxon>Actinomycetota</taxon>
        <taxon>Actinomycetes</taxon>
        <taxon>Kitasatosporales</taxon>
        <taxon>Streptomycetaceae</taxon>
        <taxon>Streptomyces</taxon>
    </lineage>
</organism>
<evidence type="ECO:0000313" key="8">
    <source>
        <dbReference type="EMBL" id="RKN44976.1"/>
    </source>
</evidence>
<protein>
    <submittedName>
        <fullName evidence="8">Pyridoxal 5'-phosphate synthase</fullName>
        <ecNumber evidence="8">1.4.3.5</ecNumber>
    </submittedName>
</protein>
<keyword evidence="9" id="KW-1185">Reference proteome</keyword>
<dbReference type="InterPro" id="IPR012349">
    <property type="entry name" value="Split_barrel_FMN-bd"/>
</dbReference>
<evidence type="ECO:0000256" key="1">
    <source>
        <dbReference type="ARBA" id="ARBA00007301"/>
    </source>
</evidence>
<evidence type="ECO:0000256" key="2">
    <source>
        <dbReference type="ARBA" id="ARBA00022630"/>
    </source>
</evidence>
<keyword evidence="4 8" id="KW-0560">Oxidoreductase</keyword>
<gene>
    <name evidence="8" type="ORF">D7294_07700</name>
</gene>
<feature type="binding site" evidence="5">
    <location>
        <begin position="148"/>
        <end position="149"/>
    </location>
    <ligand>
        <name>FMN</name>
        <dbReference type="ChEBI" id="CHEBI:58210"/>
    </ligand>
</feature>
<evidence type="ECO:0000256" key="5">
    <source>
        <dbReference type="PIRSR" id="PIRSR000190-2"/>
    </source>
</evidence>
<dbReference type="InterPro" id="IPR019576">
    <property type="entry name" value="Pyridoxamine_oxidase_dimer_C"/>
</dbReference>
<dbReference type="NCBIfam" id="NF004231">
    <property type="entry name" value="PRK05679.1"/>
    <property type="match status" value="1"/>
</dbReference>
<sequence length="221" mass="24067">MSELRALLRRLEVFTGELPEFDAAAAPAGPAALFTAWLLEAVEAKVPEPHAMSLATAGRDGNPAARVLIVKDVLPDPDAGWRFAAERTSPKGAALAERPYAAATFYWPDLGRQVRLRGPVAAESAEAGAADFLDRGPGARAEALLGRQSRPLHDPAERAAALAGARERVAREPDLVAPGWTLYTLRAEEAEFFQGAPDRDHIRLRYRRAQDGSWSKERLWP</sequence>
<feature type="domain" description="Pyridoxamine 5'-phosphate oxidase N-terminal" evidence="6">
    <location>
        <begin position="39"/>
        <end position="132"/>
    </location>
</feature>
<dbReference type="GO" id="GO:0004733">
    <property type="term" value="F:pyridoxamine phosphate oxidase activity"/>
    <property type="evidence" value="ECO:0007669"/>
    <property type="project" value="UniProtKB-EC"/>
</dbReference>
<dbReference type="RefSeq" id="WP_120676910.1">
    <property type="nucleotide sequence ID" value="NZ_RBAL01000003.1"/>
</dbReference>
<dbReference type="PIRSF" id="PIRSF000190">
    <property type="entry name" value="Pyd_amn-ph_oxd"/>
    <property type="match status" value="1"/>
</dbReference>
<dbReference type="Proteomes" id="UP000272474">
    <property type="component" value="Unassembled WGS sequence"/>
</dbReference>
<feature type="binding site" evidence="5">
    <location>
        <begin position="66"/>
        <end position="71"/>
    </location>
    <ligand>
        <name>FMN</name>
        <dbReference type="ChEBI" id="CHEBI:58210"/>
    </ligand>
</feature>
<reference evidence="8 9" key="1">
    <citation type="journal article" date="2014" name="Int. J. Syst. Evol. Microbiol.">
        <title>Streptomyces hoynatensis sp. nov., isolated from deep marine sediment.</title>
        <authorList>
            <person name="Veyisoglu A."/>
            <person name="Sahin N."/>
        </authorList>
    </citation>
    <scope>NUCLEOTIDE SEQUENCE [LARGE SCALE GENOMIC DNA]</scope>
    <source>
        <strain evidence="8 9">KCTC 29097</strain>
    </source>
</reference>
<dbReference type="InterPro" id="IPR011576">
    <property type="entry name" value="Pyridox_Oxase_N"/>
</dbReference>
<evidence type="ECO:0000259" key="6">
    <source>
        <dbReference type="Pfam" id="PF01243"/>
    </source>
</evidence>
<feature type="binding site" evidence="5">
    <location>
        <position position="203"/>
    </location>
    <ligand>
        <name>FMN</name>
        <dbReference type="ChEBI" id="CHEBI:58210"/>
    </ligand>
</feature>
<dbReference type="Pfam" id="PF01243">
    <property type="entry name" value="PNPOx_N"/>
    <property type="match status" value="1"/>
</dbReference>
<comment type="caution">
    <text evidence="8">The sequence shown here is derived from an EMBL/GenBank/DDBJ whole genome shotgun (WGS) entry which is preliminary data.</text>
</comment>
<dbReference type="AlphaFoldDB" id="A0A3A9ZCB4"/>
<dbReference type="PANTHER" id="PTHR10851">
    <property type="entry name" value="PYRIDOXINE-5-PHOSPHATE OXIDASE"/>
    <property type="match status" value="1"/>
</dbReference>
<feature type="binding site" evidence="5">
    <location>
        <position position="91"/>
    </location>
    <ligand>
        <name>FMN</name>
        <dbReference type="ChEBI" id="CHEBI:58210"/>
    </ligand>
</feature>
<evidence type="ECO:0000259" key="7">
    <source>
        <dbReference type="Pfam" id="PF10590"/>
    </source>
</evidence>
<proteinExistence type="inferred from homology"/>
<comment type="similarity">
    <text evidence="1">Belongs to the pyridoxamine 5'-phosphate oxidase family.</text>
</comment>
<dbReference type="EMBL" id="RBAL01000003">
    <property type="protein sequence ID" value="RKN44976.1"/>
    <property type="molecule type" value="Genomic_DNA"/>
</dbReference>
<dbReference type="GO" id="GO:0010181">
    <property type="term" value="F:FMN binding"/>
    <property type="evidence" value="ECO:0007669"/>
    <property type="project" value="InterPro"/>
</dbReference>
<dbReference type="GO" id="GO:0008615">
    <property type="term" value="P:pyridoxine biosynthetic process"/>
    <property type="evidence" value="ECO:0007669"/>
    <property type="project" value="InterPro"/>
</dbReference>
<dbReference type="Pfam" id="PF10590">
    <property type="entry name" value="PNP_phzG_C"/>
    <property type="match status" value="1"/>
</dbReference>
<dbReference type="Gene3D" id="2.30.110.10">
    <property type="entry name" value="Electron Transport, Fmn-binding Protein, Chain A"/>
    <property type="match status" value="1"/>
</dbReference>
<evidence type="ECO:0000256" key="4">
    <source>
        <dbReference type="ARBA" id="ARBA00023002"/>
    </source>
</evidence>
<feature type="binding site" evidence="5">
    <location>
        <position position="113"/>
    </location>
    <ligand>
        <name>FMN</name>
        <dbReference type="ChEBI" id="CHEBI:58210"/>
    </ligand>
</feature>
<dbReference type="InterPro" id="IPR000659">
    <property type="entry name" value="Pyridox_Oxase"/>
</dbReference>
<comment type="cofactor">
    <cofactor evidence="5">
        <name>FMN</name>
        <dbReference type="ChEBI" id="CHEBI:58210"/>
    </cofactor>
    <text evidence="5">Binds 1 FMN per subunit.</text>
</comment>
<keyword evidence="3 5" id="KW-0288">FMN</keyword>
<dbReference type="PANTHER" id="PTHR10851:SF0">
    <property type="entry name" value="PYRIDOXINE-5'-PHOSPHATE OXIDASE"/>
    <property type="match status" value="1"/>
</dbReference>
<dbReference type="EC" id="1.4.3.5" evidence="8"/>
<name>A0A3A9ZCB4_9ACTN</name>
<dbReference type="SUPFAM" id="SSF50475">
    <property type="entry name" value="FMN-binding split barrel"/>
    <property type="match status" value="1"/>
</dbReference>